<reference evidence="3" key="1">
    <citation type="submission" date="2018-05" db="EMBL/GenBank/DDBJ databases">
        <title>Draft genome of Mucuna pruriens seed.</title>
        <authorList>
            <person name="Nnadi N.E."/>
            <person name="Vos R."/>
            <person name="Hasami M.H."/>
            <person name="Devisetty U.K."/>
            <person name="Aguiy J.C."/>
        </authorList>
    </citation>
    <scope>NUCLEOTIDE SEQUENCE [LARGE SCALE GENOMIC DNA]</scope>
    <source>
        <strain evidence="3">JCA_2017</strain>
    </source>
</reference>
<dbReference type="InterPro" id="IPR032675">
    <property type="entry name" value="LRR_dom_sf"/>
</dbReference>
<comment type="caution">
    <text evidence="3">The sequence shown here is derived from an EMBL/GenBank/DDBJ whole genome shotgun (WGS) entry which is preliminary data.</text>
</comment>
<dbReference type="FunFam" id="3.80.10.10:FF:000383">
    <property type="entry name" value="Leucine-rich repeat receptor protein kinase EMS1"/>
    <property type="match status" value="1"/>
</dbReference>
<dbReference type="InterPro" id="IPR001611">
    <property type="entry name" value="Leu-rich_rpt"/>
</dbReference>
<organism evidence="3 4">
    <name type="scientific">Mucuna pruriens</name>
    <name type="common">Velvet bean</name>
    <name type="synonym">Dolichos pruriens</name>
    <dbReference type="NCBI Taxonomy" id="157652"/>
    <lineage>
        <taxon>Eukaryota</taxon>
        <taxon>Viridiplantae</taxon>
        <taxon>Streptophyta</taxon>
        <taxon>Embryophyta</taxon>
        <taxon>Tracheophyta</taxon>
        <taxon>Spermatophyta</taxon>
        <taxon>Magnoliopsida</taxon>
        <taxon>eudicotyledons</taxon>
        <taxon>Gunneridae</taxon>
        <taxon>Pentapetalae</taxon>
        <taxon>rosids</taxon>
        <taxon>fabids</taxon>
        <taxon>Fabales</taxon>
        <taxon>Fabaceae</taxon>
        <taxon>Papilionoideae</taxon>
        <taxon>50 kb inversion clade</taxon>
        <taxon>NPAAA clade</taxon>
        <taxon>indigoferoid/millettioid clade</taxon>
        <taxon>Phaseoleae</taxon>
        <taxon>Mucuna</taxon>
    </lineage>
</organism>
<keyword evidence="1" id="KW-0433">Leucine-rich repeat</keyword>
<dbReference type="STRING" id="157652.A0A371GSB8"/>
<evidence type="ECO:0000313" key="4">
    <source>
        <dbReference type="Proteomes" id="UP000257109"/>
    </source>
</evidence>
<keyword evidence="3" id="KW-0418">Kinase</keyword>
<dbReference type="Proteomes" id="UP000257109">
    <property type="component" value="Unassembled WGS sequence"/>
</dbReference>
<dbReference type="GO" id="GO:0016301">
    <property type="term" value="F:kinase activity"/>
    <property type="evidence" value="ECO:0007669"/>
    <property type="project" value="UniProtKB-KW"/>
</dbReference>
<accession>A0A371GSB8</accession>
<dbReference type="PRINTS" id="PR00019">
    <property type="entry name" value="LEURICHRPT"/>
</dbReference>
<dbReference type="Pfam" id="PF13855">
    <property type="entry name" value="LRR_8"/>
    <property type="match status" value="1"/>
</dbReference>
<name>A0A371GSB8_MUCPR</name>
<dbReference type="PANTHER" id="PTHR48009:SF7">
    <property type="entry name" value="LEUCINE-RICH REPEAT (LRR) FAMILY PROTEIN"/>
    <property type="match status" value="1"/>
</dbReference>
<proteinExistence type="predicted"/>
<keyword evidence="3" id="KW-0808">Transferase</keyword>
<keyword evidence="4" id="KW-1185">Reference proteome</keyword>
<feature type="non-terminal residue" evidence="3">
    <location>
        <position position="1"/>
    </location>
</feature>
<gene>
    <name evidence="3" type="primary">XIAO</name>
    <name evidence="3" type="ORF">CR513_24300</name>
</gene>
<evidence type="ECO:0000256" key="2">
    <source>
        <dbReference type="ARBA" id="ARBA00022737"/>
    </source>
</evidence>
<keyword evidence="2" id="KW-0677">Repeat</keyword>
<dbReference type="Pfam" id="PF00560">
    <property type="entry name" value="LRR_1"/>
    <property type="match status" value="1"/>
</dbReference>
<evidence type="ECO:0000313" key="3">
    <source>
        <dbReference type="EMBL" id="RDX93445.1"/>
    </source>
</evidence>
<dbReference type="SUPFAM" id="SSF52058">
    <property type="entry name" value="L domain-like"/>
    <property type="match status" value="1"/>
</dbReference>
<dbReference type="OrthoDB" id="676979at2759"/>
<dbReference type="PANTHER" id="PTHR48009">
    <property type="entry name" value="LEUCINE-RICH REPEAT (LRR) FAMILY PROTEIN"/>
    <property type="match status" value="1"/>
</dbReference>
<protein>
    <submittedName>
        <fullName evidence="3">Inactive leucine-rich repeat receptor kinase XIAO</fullName>
    </submittedName>
</protein>
<dbReference type="EMBL" id="QJKJ01004608">
    <property type="protein sequence ID" value="RDX93445.1"/>
    <property type="molecule type" value="Genomic_DNA"/>
</dbReference>
<dbReference type="AlphaFoldDB" id="A0A371GSB8"/>
<dbReference type="Gene3D" id="3.80.10.10">
    <property type="entry name" value="Ribonuclease Inhibitor"/>
    <property type="match status" value="3"/>
</dbReference>
<dbReference type="InterPro" id="IPR053213">
    <property type="entry name" value="RLP29"/>
</dbReference>
<sequence length="262" mass="29155">MSQNFFTGAIPQGITELKKLQYLDVSGNRLSGLIPSDITGMRRLTYMSLSNNGFAGRIPNLTGLWQLNTLDLSANQFYGDLPNLPVSLRNEYFQHNIFSGNLTPLKGLIHIKWLDLSDKRLSGAIRGNVLSLRGVVHLNISLNRFTTLEVINYSLQGHRLQVLEAQGNHLKGRLPPNLVSFVNLTTINLANNQLSGPIPLEYGTKEIFRQSLLTRRTLKVALQITVSSAQRMLFSATGDKDRLQNVSGTTYYIGPIYSLVAL</sequence>
<evidence type="ECO:0000256" key="1">
    <source>
        <dbReference type="ARBA" id="ARBA00022614"/>
    </source>
</evidence>
<keyword evidence="3" id="KW-0675">Receptor</keyword>